<evidence type="ECO:0000313" key="3">
    <source>
        <dbReference type="Proteomes" id="UP000822688"/>
    </source>
</evidence>
<reference evidence="2" key="1">
    <citation type="submission" date="2020-06" db="EMBL/GenBank/DDBJ databases">
        <title>WGS assembly of Ceratodon purpureus strain R40.</title>
        <authorList>
            <person name="Carey S.B."/>
            <person name="Jenkins J."/>
            <person name="Shu S."/>
            <person name="Lovell J.T."/>
            <person name="Sreedasyam A."/>
            <person name="Maumus F."/>
            <person name="Tiley G.P."/>
            <person name="Fernandez-Pozo N."/>
            <person name="Barry K."/>
            <person name="Chen C."/>
            <person name="Wang M."/>
            <person name="Lipzen A."/>
            <person name="Daum C."/>
            <person name="Saski C.A."/>
            <person name="Payton A.C."/>
            <person name="Mcbreen J.C."/>
            <person name="Conrad R.E."/>
            <person name="Kollar L.M."/>
            <person name="Olsson S."/>
            <person name="Huttunen S."/>
            <person name="Landis J.B."/>
            <person name="Wickett N.J."/>
            <person name="Johnson M.G."/>
            <person name="Rensing S.A."/>
            <person name="Grimwood J."/>
            <person name="Schmutz J."/>
            <person name="Mcdaniel S.F."/>
        </authorList>
    </citation>
    <scope>NUCLEOTIDE SEQUENCE</scope>
    <source>
        <strain evidence="2">R40</strain>
    </source>
</reference>
<dbReference type="GO" id="GO:0001181">
    <property type="term" value="F:RNA polymerase I general transcription initiation factor activity"/>
    <property type="evidence" value="ECO:0007669"/>
    <property type="project" value="InterPro"/>
</dbReference>
<sequence length="726" mass="81353">MTAALGQLLQQHSQLGEQSVSEVSDEEVMAVARSWVIRALKSGSDGADKGHYSKLCEDLRDPRMHGAESASALAVRIAALSQTVSYMNERSHRTLLQYMLGMSVWTYSYEVVDALLSFVVNLSTANGCFVPDCLDMLVRNFLPPSCGLPSFFDSLSRTGLMMGLTSMEKMKLQAGEHLAKKDKVLERLHSALVQTVDLVPTAAFRLQAIVVQRMPHRTCDKQWLALYVENMLRLESSSLSSALGGQMLSLIVDRLIEIDVEIRWEDILREDDSSKVFMFHMNLDDDDILGGHDDDEGFAVVDSSGPGCEAKHHRESSANRSLLNGALPTLDEMADKMDVIMDMTFDHLQTCVQNGHGDLVFETLMRSFQTTVLDTYKSKFTQFLIFYLCSLAPATCGNAFAALLCDIFESKSRPPNTRMSAAAYLASYLARANYLPLTVVVESVRRLLDWCVSYAQLAEDRRNPSMTTADPVLHGVFYCACQAVMYILCFRLKGLTEDHRLKRILRTLPLQELVEHHLKPLSVCLPSVVDEFVKQASIAQLVDCRQWSHSRDAASSQAAGSFGGEGRLDMFFPFDPYLLRISNRFISPHFIMWEMVELPELFEESSEEDDDFVNQTFSEPSSSWEDDSLSEDMHDMAIASSIMGTADHGFVFDDDIGNDEYRDRHGRSDIVTTRGFNVDSFHSDNGSFHSADLVGSFLDHMSFTPPRELTRMPARLPAVLHPSLFT</sequence>
<dbReference type="InterPro" id="IPR007991">
    <property type="entry name" value="RNA_pol_I_trans_ini_fac_RRN3"/>
</dbReference>
<dbReference type="PANTHER" id="PTHR12790">
    <property type="entry name" value="TRANSCRIPTION INITIATION FACTOR IA RRN3"/>
    <property type="match status" value="1"/>
</dbReference>
<keyword evidence="3" id="KW-1185">Reference proteome</keyword>
<dbReference type="EMBL" id="CM026429">
    <property type="protein sequence ID" value="KAG0563261.1"/>
    <property type="molecule type" value="Genomic_DNA"/>
</dbReference>
<organism evidence="2 3">
    <name type="scientific">Ceratodon purpureus</name>
    <name type="common">Fire moss</name>
    <name type="synonym">Dicranum purpureum</name>
    <dbReference type="NCBI Taxonomy" id="3225"/>
    <lineage>
        <taxon>Eukaryota</taxon>
        <taxon>Viridiplantae</taxon>
        <taxon>Streptophyta</taxon>
        <taxon>Embryophyta</taxon>
        <taxon>Bryophyta</taxon>
        <taxon>Bryophytina</taxon>
        <taxon>Bryopsida</taxon>
        <taxon>Dicranidae</taxon>
        <taxon>Pseudoditrichales</taxon>
        <taxon>Ditrichaceae</taxon>
        <taxon>Ceratodon</taxon>
    </lineage>
</organism>
<name>A0A8T0GU61_CERPU</name>
<dbReference type="GO" id="GO:0006361">
    <property type="term" value="P:transcription initiation at RNA polymerase I promoter"/>
    <property type="evidence" value="ECO:0007669"/>
    <property type="project" value="InterPro"/>
</dbReference>
<dbReference type="GO" id="GO:0001042">
    <property type="term" value="F:RNA polymerase I core binding"/>
    <property type="evidence" value="ECO:0007669"/>
    <property type="project" value="TreeGrafter"/>
</dbReference>
<gene>
    <name evidence="2" type="ORF">KC19_8G016800</name>
</gene>
<dbReference type="Proteomes" id="UP000822688">
    <property type="component" value="Chromosome 8"/>
</dbReference>
<dbReference type="PANTHER" id="PTHR12790:SF0">
    <property type="entry name" value="RNA POLYMERASE I-SPECIFIC TRANSCRIPTION INITIATION FACTOR RRN3-RELATED"/>
    <property type="match status" value="1"/>
</dbReference>
<comment type="similarity">
    <text evidence="1">Belongs to the RRN3 family.</text>
</comment>
<comment type="caution">
    <text evidence="2">The sequence shown here is derived from an EMBL/GenBank/DDBJ whole genome shotgun (WGS) entry which is preliminary data.</text>
</comment>
<accession>A0A8T0GU61</accession>
<protein>
    <recommendedName>
        <fullName evidence="4">RNA polymerase I-specific transcription initiation factor RRN3</fullName>
    </recommendedName>
</protein>
<evidence type="ECO:0008006" key="4">
    <source>
        <dbReference type="Google" id="ProtNLM"/>
    </source>
</evidence>
<proteinExistence type="inferred from homology"/>
<dbReference type="GO" id="GO:0005634">
    <property type="term" value="C:nucleus"/>
    <property type="evidence" value="ECO:0007669"/>
    <property type="project" value="TreeGrafter"/>
</dbReference>
<evidence type="ECO:0000256" key="1">
    <source>
        <dbReference type="ARBA" id="ARBA00010098"/>
    </source>
</evidence>
<evidence type="ECO:0000313" key="2">
    <source>
        <dbReference type="EMBL" id="KAG0563261.1"/>
    </source>
</evidence>
<dbReference type="AlphaFoldDB" id="A0A8T0GU61"/>
<dbReference type="Pfam" id="PF05327">
    <property type="entry name" value="RRN3"/>
    <property type="match status" value="1"/>
</dbReference>
<dbReference type="OrthoDB" id="26970at2759"/>